<dbReference type="GO" id="GO:0032259">
    <property type="term" value="P:methylation"/>
    <property type="evidence" value="ECO:0007669"/>
    <property type="project" value="UniProtKB-KW"/>
</dbReference>
<dbReference type="EMBL" id="JABUFE010000024">
    <property type="protein sequence ID" value="NSX56909.1"/>
    <property type="molecule type" value="Genomic_DNA"/>
</dbReference>
<name>A0ABX2IVF9_9RHOB</name>
<keyword evidence="2" id="KW-1185">Reference proteome</keyword>
<keyword evidence="1" id="KW-0808">Transferase</keyword>
<evidence type="ECO:0000313" key="2">
    <source>
        <dbReference type="Proteomes" id="UP000777935"/>
    </source>
</evidence>
<gene>
    <name evidence="1" type="ORF">HRQ87_19190</name>
</gene>
<comment type="caution">
    <text evidence="1">The sequence shown here is derived from an EMBL/GenBank/DDBJ whole genome shotgun (WGS) entry which is preliminary data.</text>
</comment>
<dbReference type="InterPro" id="IPR029063">
    <property type="entry name" value="SAM-dependent_MTases_sf"/>
</dbReference>
<keyword evidence="1" id="KW-0489">Methyltransferase</keyword>
<sequence>MSALEEEHWWFAARRDLIQAILNQTIPDQGAPRILEAGCGTGGNLKLLESFGSVDAFEFDAAARDIAITKSDLPIAPGSLPNDIPFSERSYDIICLFDVLEHIEDDQATLTALASRLASGGRIIITVPAFPALWSRHDERHHHFRRYTRRSLEAVAKSAALRIDQDGYYNTILLPLAVATRAFNGLLKRDVADEAMPGPLVNKSLYKIFSTERHLIGRLRMPFGLSFFAILQLK</sequence>
<dbReference type="Proteomes" id="UP000777935">
    <property type="component" value="Unassembled WGS sequence"/>
</dbReference>
<dbReference type="Gene3D" id="3.40.50.150">
    <property type="entry name" value="Vaccinia Virus protein VP39"/>
    <property type="match status" value="1"/>
</dbReference>
<accession>A0ABX2IVF9</accession>
<dbReference type="PANTHER" id="PTHR43861:SF6">
    <property type="entry name" value="METHYLTRANSFERASE TYPE 11"/>
    <property type="match status" value="1"/>
</dbReference>
<reference evidence="1 2" key="1">
    <citation type="submission" date="2020-06" db="EMBL/GenBank/DDBJ databases">
        <title>Sulfitobacter algicola sp. nov., isolated from green algae.</title>
        <authorList>
            <person name="Wang C."/>
        </authorList>
    </citation>
    <scope>NUCLEOTIDE SEQUENCE [LARGE SCALE GENOMIC DNA]</scope>
    <source>
        <strain evidence="1 2">1151</strain>
    </source>
</reference>
<protein>
    <submittedName>
        <fullName evidence="1">Class I SAM-dependent methyltransferase</fullName>
    </submittedName>
</protein>
<evidence type="ECO:0000313" key="1">
    <source>
        <dbReference type="EMBL" id="NSX56909.1"/>
    </source>
</evidence>
<dbReference type="Pfam" id="PF13489">
    <property type="entry name" value="Methyltransf_23"/>
    <property type="match status" value="1"/>
</dbReference>
<dbReference type="SUPFAM" id="SSF53335">
    <property type="entry name" value="S-adenosyl-L-methionine-dependent methyltransferases"/>
    <property type="match status" value="1"/>
</dbReference>
<proteinExistence type="predicted"/>
<dbReference type="GO" id="GO:0008168">
    <property type="term" value="F:methyltransferase activity"/>
    <property type="evidence" value="ECO:0007669"/>
    <property type="project" value="UniProtKB-KW"/>
</dbReference>
<dbReference type="PANTHER" id="PTHR43861">
    <property type="entry name" value="TRANS-ACONITATE 2-METHYLTRANSFERASE-RELATED"/>
    <property type="match status" value="1"/>
</dbReference>
<dbReference type="CDD" id="cd02440">
    <property type="entry name" value="AdoMet_MTases"/>
    <property type="match status" value="1"/>
</dbReference>
<organism evidence="1 2">
    <name type="scientific">Parasulfitobacter algicola</name>
    <dbReference type="NCBI Taxonomy" id="2614809"/>
    <lineage>
        <taxon>Bacteria</taxon>
        <taxon>Pseudomonadati</taxon>
        <taxon>Pseudomonadota</taxon>
        <taxon>Alphaproteobacteria</taxon>
        <taxon>Rhodobacterales</taxon>
        <taxon>Roseobacteraceae</taxon>
        <taxon>Parasulfitobacter</taxon>
    </lineage>
</organism>